<reference evidence="1" key="1">
    <citation type="journal article" date="2020" name="Nature">
        <title>Giant virus diversity and host interactions through global metagenomics.</title>
        <authorList>
            <person name="Schulz F."/>
            <person name="Roux S."/>
            <person name="Paez-Espino D."/>
            <person name="Jungbluth S."/>
            <person name="Walsh D.A."/>
            <person name="Denef V.J."/>
            <person name="McMahon K.D."/>
            <person name="Konstantinidis K.T."/>
            <person name="Eloe-Fadrosh E.A."/>
            <person name="Kyrpides N.C."/>
            <person name="Woyke T."/>
        </authorList>
    </citation>
    <scope>NUCLEOTIDE SEQUENCE</scope>
    <source>
        <strain evidence="1">GVMAG-M-3300009181-41</strain>
    </source>
</reference>
<evidence type="ECO:0000313" key="1">
    <source>
        <dbReference type="EMBL" id="QHT35635.1"/>
    </source>
</evidence>
<organism evidence="1">
    <name type="scientific">viral metagenome</name>
    <dbReference type="NCBI Taxonomy" id="1070528"/>
    <lineage>
        <taxon>unclassified sequences</taxon>
        <taxon>metagenomes</taxon>
        <taxon>organismal metagenomes</taxon>
    </lineage>
</organism>
<protein>
    <recommendedName>
        <fullName evidence="2">CPW-WPC domain-containing protein</fullName>
    </recommendedName>
</protein>
<evidence type="ECO:0008006" key="2">
    <source>
        <dbReference type="Google" id="ProtNLM"/>
    </source>
</evidence>
<accession>A0A6C0F8Y5</accession>
<dbReference type="AlphaFoldDB" id="A0A6C0F8Y5"/>
<proteinExistence type="predicted"/>
<dbReference type="EMBL" id="MN739025">
    <property type="protein sequence ID" value="QHT35635.1"/>
    <property type="molecule type" value="Genomic_DNA"/>
</dbReference>
<sequence length="86" mass="9405">MKTAIIALLTVVVLILAYRYLFNPQLLLGSYGGLTVCPDQWSYIDGLCRPLYETSCVAFKPETITSKSQACNLARTCGTGWPGKCP</sequence>
<name>A0A6C0F8Y5_9ZZZZ</name>